<dbReference type="PROSITE" id="PS50017">
    <property type="entry name" value="DEATH_DOMAIN"/>
    <property type="match status" value="1"/>
</dbReference>
<dbReference type="CDD" id="cd01670">
    <property type="entry name" value="Death"/>
    <property type="match status" value="1"/>
</dbReference>
<sequence length="136" mass="16197">MALNQESQLALVDDDNSLLTKLPDNFEERMDQRLNETDMRLVARAFEFCHIMEWKQFAEDFLQLPLADTENIQQDNRTRSDKIRAIFRKWLENSAEKGTIKNMISLLKKAKLTGIMERWFQQYKSMLKLFSLHLLL</sequence>
<dbReference type="SUPFAM" id="SSF47986">
    <property type="entry name" value="DEATH domain"/>
    <property type="match status" value="1"/>
</dbReference>
<protein>
    <recommendedName>
        <fullName evidence="1">Death domain-containing protein</fullName>
    </recommendedName>
</protein>
<dbReference type="EMBL" id="CAWYQH010000068">
    <property type="protein sequence ID" value="CAK8679799.1"/>
    <property type="molecule type" value="Genomic_DNA"/>
</dbReference>
<evidence type="ECO:0000259" key="1">
    <source>
        <dbReference type="PROSITE" id="PS50017"/>
    </source>
</evidence>
<dbReference type="InterPro" id="IPR000488">
    <property type="entry name" value="Death_dom"/>
</dbReference>
<accession>A0ABP0FJG4</accession>
<evidence type="ECO:0000313" key="2">
    <source>
        <dbReference type="EMBL" id="CAK8679799.1"/>
    </source>
</evidence>
<dbReference type="Gene3D" id="1.10.533.10">
    <property type="entry name" value="Death Domain, Fas"/>
    <property type="match status" value="1"/>
</dbReference>
<proteinExistence type="predicted"/>
<evidence type="ECO:0000313" key="3">
    <source>
        <dbReference type="Proteomes" id="UP001642483"/>
    </source>
</evidence>
<feature type="domain" description="Death" evidence="1">
    <location>
        <begin position="62"/>
        <end position="117"/>
    </location>
</feature>
<dbReference type="Proteomes" id="UP001642483">
    <property type="component" value="Unassembled WGS sequence"/>
</dbReference>
<dbReference type="Pfam" id="PF00531">
    <property type="entry name" value="Death"/>
    <property type="match status" value="1"/>
</dbReference>
<name>A0ABP0FJG4_CLALP</name>
<organism evidence="2 3">
    <name type="scientific">Clavelina lepadiformis</name>
    <name type="common">Light-bulb sea squirt</name>
    <name type="synonym">Ascidia lepadiformis</name>
    <dbReference type="NCBI Taxonomy" id="159417"/>
    <lineage>
        <taxon>Eukaryota</taxon>
        <taxon>Metazoa</taxon>
        <taxon>Chordata</taxon>
        <taxon>Tunicata</taxon>
        <taxon>Ascidiacea</taxon>
        <taxon>Aplousobranchia</taxon>
        <taxon>Clavelinidae</taxon>
        <taxon>Clavelina</taxon>
    </lineage>
</organism>
<keyword evidence="3" id="KW-1185">Reference proteome</keyword>
<gene>
    <name evidence="2" type="ORF">CVLEPA_LOCUS10049</name>
</gene>
<reference evidence="2 3" key="1">
    <citation type="submission" date="2024-02" db="EMBL/GenBank/DDBJ databases">
        <authorList>
            <person name="Daric V."/>
            <person name="Darras S."/>
        </authorList>
    </citation>
    <scope>NUCLEOTIDE SEQUENCE [LARGE SCALE GENOMIC DNA]</scope>
</reference>
<dbReference type="InterPro" id="IPR011029">
    <property type="entry name" value="DEATH-like_dom_sf"/>
</dbReference>
<comment type="caution">
    <text evidence="2">The sequence shown here is derived from an EMBL/GenBank/DDBJ whole genome shotgun (WGS) entry which is preliminary data.</text>
</comment>